<dbReference type="Proteomes" id="UP000186309">
    <property type="component" value="Chromosome"/>
</dbReference>
<evidence type="ECO:0008006" key="4">
    <source>
        <dbReference type="Google" id="ProtNLM"/>
    </source>
</evidence>
<dbReference type="STRING" id="1387353.BSF38_03756"/>
<gene>
    <name evidence="2" type="ORF">BSF38_03756</name>
</gene>
<dbReference type="Pfam" id="PF16989">
    <property type="entry name" value="T6SS_VasJ"/>
    <property type="match status" value="1"/>
</dbReference>
<feature type="region of interest" description="Disordered" evidence="1">
    <location>
        <begin position="1"/>
        <end position="24"/>
    </location>
</feature>
<protein>
    <recommendedName>
        <fullName evidence="4">ImpA N-terminal domain-containing protein</fullName>
    </recommendedName>
</protein>
<proteinExistence type="predicted"/>
<dbReference type="PANTHER" id="PTHR37024">
    <property type="entry name" value="TYPE VI SECRETION SYSTEM DUF2094 AND IMPA-RELATED DOMAIN PROTEIN"/>
    <property type="match status" value="1"/>
</dbReference>
<organism evidence="2 3">
    <name type="scientific">Paludisphaera borealis</name>
    <dbReference type="NCBI Taxonomy" id="1387353"/>
    <lineage>
        <taxon>Bacteria</taxon>
        <taxon>Pseudomonadati</taxon>
        <taxon>Planctomycetota</taxon>
        <taxon>Planctomycetia</taxon>
        <taxon>Isosphaerales</taxon>
        <taxon>Isosphaeraceae</taxon>
        <taxon>Paludisphaera</taxon>
    </lineage>
</organism>
<keyword evidence="3" id="KW-1185">Reference proteome</keyword>
<dbReference type="EMBL" id="CP019082">
    <property type="protein sequence ID" value="APW62221.1"/>
    <property type="molecule type" value="Genomic_DNA"/>
</dbReference>
<accession>A0A1U7CTH1</accession>
<reference evidence="3" key="1">
    <citation type="submission" date="2016-12" db="EMBL/GenBank/DDBJ databases">
        <title>Comparative genomics of four Isosphaeraceae planctomycetes: a common pool of plasmids and glycoside hydrolase genes.</title>
        <authorList>
            <person name="Ivanova A."/>
        </authorList>
    </citation>
    <scope>NUCLEOTIDE SEQUENCE [LARGE SCALE GENOMIC DNA]</scope>
    <source>
        <strain evidence="3">PX4</strain>
    </source>
</reference>
<dbReference type="KEGG" id="pbor:BSF38_03756"/>
<name>A0A1U7CTH1_9BACT</name>
<dbReference type="InterPro" id="IPR017739">
    <property type="entry name" value="T6SS-assoc_VCA0119"/>
</dbReference>
<evidence type="ECO:0000313" key="2">
    <source>
        <dbReference type="EMBL" id="APW62221.1"/>
    </source>
</evidence>
<evidence type="ECO:0000256" key="1">
    <source>
        <dbReference type="SAM" id="MobiDB-lite"/>
    </source>
</evidence>
<sequence>MGGAFANAGEIDSSQLTPPSSEVREKLVQAARADDEDHWASCLDEAERAMGRAEGRGWLDLHWYACNALTALGYDNPARACKALLKAFLQAYPAWPDAELRDGTPTASGGTRAWLQAEDLLDKPEKTSAVGLARLQESSAPAPVPAGDAIGQASAVPAHRDPWDEAQALLHAGNLSEALSIMAKAARQAGSGRERFIRALQQAELCIALNRSALALPILEGLAQRVDELHLDQWEDTPLCARVFSNLYQCLRGRDDTRASVIYDRLCQLDIGLALQMEGN</sequence>
<evidence type="ECO:0000313" key="3">
    <source>
        <dbReference type="Proteomes" id="UP000186309"/>
    </source>
</evidence>
<dbReference type="PANTHER" id="PTHR37024:SF5">
    <property type="entry name" value="IMPA N-TERMINAL DOMAIN-CONTAINING PROTEIN"/>
    <property type="match status" value="1"/>
</dbReference>
<dbReference type="AlphaFoldDB" id="A0A1U7CTH1"/>